<dbReference type="EMBL" id="FOQE01000001">
    <property type="protein sequence ID" value="SFH52388.1"/>
    <property type="molecule type" value="Genomic_DNA"/>
</dbReference>
<dbReference type="Proteomes" id="UP000198668">
    <property type="component" value="Unassembled WGS sequence"/>
</dbReference>
<proteinExistence type="predicted"/>
<evidence type="ECO:0000313" key="1">
    <source>
        <dbReference type="EMBL" id="SFH52388.1"/>
    </source>
</evidence>
<sequence length="73" mass="8320">MSRNVFLTDLALKRKDFLLTNVNYYIQNHKKANEVTIFLASFAFVHVFNSIMKRTAVSALVLPSISLTPHPLI</sequence>
<name>A0A1I3AQF6_9LACT</name>
<gene>
    <name evidence="1" type="ORF">SAMN04489868_101141</name>
</gene>
<reference evidence="1 2" key="1">
    <citation type="submission" date="2016-10" db="EMBL/GenBank/DDBJ databases">
        <authorList>
            <person name="de Groot N.N."/>
        </authorList>
    </citation>
    <scope>NUCLEOTIDE SEQUENCE [LARGE SCALE GENOMIC DNA]</scope>
    <source>
        <strain evidence="1 2">DSM 27630</strain>
    </source>
</reference>
<organism evidence="1 2">
    <name type="scientific">Pisciglobus halotolerans</name>
    <dbReference type="NCBI Taxonomy" id="745365"/>
    <lineage>
        <taxon>Bacteria</taxon>
        <taxon>Bacillati</taxon>
        <taxon>Bacillota</taxon>
        <taxon>Bacilli</taxon>
        <taxon>Lactobacillales</taxon>
        <taxon>Carnobacteriaceae</taxon>
    </lineage>
</organism>
<evidence type="ECO:0000313" key="2">
    <source>
        <dbReference type="Proteomes" id="UP000198668"/>
    </source>
</evidence>
<dbReference type="AlphaFoldDB" id="A0A1I3AQF6"/>
<keyword evidence="2" id="KW-1185">Reference proteome</keyword>
<accession>A0A1I3AQF6</accession>
<protein>
    <submittedName>
        <fullName evidence="1">Uncharacterized protein</fullName>
    </submittedName>
</protein>